<dbReference type="SMART" id="SM00047">
    <property type="entry name" value="LYZ2"/>
    <property type="match status" value="1"/>
</dbReference>
<dbReference type="PANTHER" id="PTHR33308">
    <property type="entry name" value="PEPTIDOGLYCAN HYDROLASE FLGJ"/>
    <property type="match status" value="1"/>
</dbReference>
<feature type="region of interest" description="Disordered" evidence="5">
    <location>
        <begin position="360"/>
        <end position="392"/>
    </location>
</feature>
<keyword evidence="3" id="KW-0378">Hydrolase</keyword>
<dbReference type="Gene3D" id="2.10.70.40">
    <property type="entry name" value="peptidoglycan hydrolase"/>
    <property type="match status" value="1"/>
</dbReference>
<accession>A0A845G1E4</accession>
<dbReference type="PANTHER" id="PTHR33308:SF9">
    <property type="entry name" value="PEPTIDOGLYCAN HYDROLASE FLGJ"/>
    <property type="match status" value="1"/>
</dbReference>
<evidence type="ECO:0000313" key="7">
    <source>
        <dbReference type="EMBL" id="MYM87195.1"/>
    </source>
</evidence>
<dbReference type="PROSITE" id="PS51782">
    <property type="entry name" value="LYSM"/>
    <property type="match status" value="1"/>
</dbReference>
<evidence type="ECO:0000256" key="2">
    <source>
        <dbReference type="ARBA" id="ARBA00022638"/>
    </source>
</evidence>
<keyword evidence="1" id="KW-0929">Antimicrobial</keyword>
<proteinExistence type="predicted"/>
<dbReference type="AlphaFoldDB" id="A0A845G1E4"/>
<dbReference type="InterPro" id="IPR002901">
    <property type="entry name" value="MGlyc_endo_b_GlcNAc-like_dom"/>
</dbReference>
<name>A0A845G1E4_9BURK</name>
<feature type="compositionally biased region" description="Low complexity" evidence="5">
    <location>
        <begin position="368"/>
        <end position="387"/>
    </location>
</feature>
<dbReference type="InterPro" id="IPR018392">
    <property type="entry name" value="LysM"/>
</dbReference>
<evidence type="ECO:0000256" key="3">
    <source>
        <dbReference type="ARBA" id="ARBA00022801"/>
    </source>
</evidence>
<evidence type="ECO:0000313" key="8">
    <source>
        <dbReference type="Proteomes" id="UP000470302"/>
    </source>
</evidence>
<evidence type="ECO:0000259" key="6">
    <source>
        <dbReference type="PROSITE" id="PS51782"/>
    </source>
</evidence>
<feature type="compositionally biased region" description="Low complexity" evidence="5">
    <location>
        <begin position="285"/>
        <end position="305"/>
    </location>
</feature>
<organism evidence="7 8">
    <name type="scientific">Duganella vulcania</name>
    <dbReference type="NCBI Taxonomy" id="2692166"/>
    <lineage>
        <taxon>Bacteria</taxon>
        <taxon>Pseudomonadati</taxon>
        <taxon>Pseudomonadota</taxon>
        <taxon>Betaproteobacteria</taxon>
        <taxon>Burkholderiales</taxon>
        <taxon>Oxalobacteraceae</taxon>
        <taxon>Telluria group</taxon>
        <taxon>Duganella</taxon>
    </lineage>
</organism>
<dbReference type="GO" id="GO:0071973">
    <property type="term" value="P:bacterial-type flagellum-dependent cell motility"/>
    <property type="evidence" value="ECO:0007669"/>
    <property type="project" value="TreeGrafter"/>
</dbReference>
<dbReference type="Proteomes" id="UP000470302">
    <property type="component" value="Unassembled WGS sequence"/>
</dbReference>
<dbReference type="GO" id="GO:0031640">
    <property type="term" value="P:killing of cells of another organism"/>
    <property type="evidence" value="ECO:0007669"/>
    <property type="project" value="UniProtKB-KW"/>
</dbReference>
<protein>
    <recommendedName>
        <fullName evidence="4">Peptidoglycan hydrolase</fullName>
    </recommendedName>
</protein>
<dbReference type="InterPro" id="IPR036779">
    <property type="entry name" value="LysM_dom_sf"/>
</dbReference>
<dbReference type="InterPro" id="IPR051056">
    <property type="entry name" value="Glycosyl_Hydrolase_73"/>
</dbReference>
<dbReference type="Pfam" id="PF05257">
    <property type="entry name" value="CHAP"/>
    <property type="match status" value="1"/>
</dbReference>
<dbReference type="Gene3D" id="3.10.350.10">
    <property type="entry name" value="LysM domain"/>
    <property type="match status" value="1"/>
</dbReference>
<gene>
    <name evidence="7" type="ORF">GTP91_08360</name>
</gene>
<dbReference type="Pfam" id="PF01832">
    <property type="entry name" value="Glucosaminidase"/>
    <property type="match status" value="1"/>
</dbReference>
<dbReference type="SUPFAM" id="SSF54106">
    <property type="entry name" value="LysM domain"/>
    <property type="match status" value="1"/>
</dbReference>
<dbReference type="InterPro" id="IPR007921">
    <property type="entry name" value="CHAP_dom"/>
</dbReference>
<dbReference type="InterPro" id="IPR013423">
    <property type="entry name" value="CHP02594"/>
</dbReference>
<dbReference type="EMBL" id="WWCW01000019">
    <property type="protein sequence ID" value="MYM87195.1"/>
    <property type="molecule type" value="Genomic_DNA"/>
</dbReference>
<evidence type="ECO:0000256" key="4">
    <source>
        <dbReference type="ARBA" id="ARBA00032108"/>
    </source>
</evidence>
<dbReference type="GO" id="GO:0004040">
    <property type="term" value="F:amidase activity"/>
    <property type="evidence" value="ECO:0007669"/>
    <property type="project" value="InterPro"/>
</dbReference>
<dbReference type="GO" id="GO:0042742">
    <property type="term" value="P:defense response to bacterium"/>
    <property type="evidence" value="ECO:0007669"/>
    <property type="project" value="UniProtKB-KW"/>
</dbReference>
<feature type="region of interest" description="Disordered" evidence="5">
    <location>
        <begin position="257"/>
        <end position="305"/>
    </location>
</feature>
<dbReference type="SMART" id="SM00257">
    <property type="entry name" value="LysM"/>
    <property type="match status" value="1"/>
</dbReference>
<dbReference type="Gene3D" id="1.10.530.10">
    <property type="match status" value="1"/>
</dbReference>
<comment type="caution">
    <text evidence="7">The sequence shown here is derived from an EMBL/GenBank/DDBJ whole genome shotgun (WGS) entry which is preliminary data.</text>
</comment>
<evidence type="ECO:0000256" key="1">
    <source>
        <dbReference type="ARBA" id="ARBA00022529"/>
    </source>
</evidence>
<dbReference type="Pfam" id="PF01476">
    <property type="entry name" value="LysM"/>
    <property type="match status" value="1"/>
</dbReference>
<sequence>MAYTYEDKLDFIANLYCPARVIADQTGCSWEIILAQAAQETGWGEKCLPGTYNIFNIKADKSWKGESKVFHVWEKKDGKKVWVDDAFRVYGSYLESLNDRMKFLRTNPRYAGLEKPGIKGNYKKEAQELLDSSYATDENYAKLLIEIVEGPTMKRGIARAQKRGCGPVLPMVEVFLLDGAKVAIKKANVQVRQDGKQAEVETDDHGRFVVRVAPKGGEIQFKVFDKDKNAWVDVDPIKLDKLLNDKTATLIAPTFTAQTSTREHEKTAPAKPAAAPAAKPPAAKPPAAASGAAAKPGQAAAPGAGKFKNYTVRKGESLASIASDHSTSYQAIAEANGISSPYIIRPDQVLRIPDVKARLADQEKRHASPPAAAHGAPGAGAAKPAAANDHDGGSGGITLASLGQALSNGSTYLHTVFFRNEEQHPQTDLMHASRAPWMKFAQEEFEKGVKRRTGKGKHDARILEYFTATPSLDKKSASVDETPYCAAFVNWCLGRTGYKGNGSALAVSFAKWGRPTKGNKPALGAVALIKFPGGGHHVTFVAGISPNGRLIATLGGNQGDNHEVSHSRCPKTMVVTYRYPSDYPDYDDDYVLHDVESDHAPMTASSTH</sequence>
<dbReference type="PRINTS" id="PR01002">
    <property type="entry name" value="FLGFLGJ"/>
</dbReference>
<feature type="domain" description="LysM" evidence="6">
    <location>
        <begin position="308"/>
        <end position="352"/>
    </location>
</feature>
<evidence type="ECO:0000256" key="5">
    <source>
        <dbReference type="SAM" id="MobiDB-lite"/>
    </source>
</evidence>
<dbReference type="RefSeq" id="WP_161096371.1">
    <property type="nucleotide sequence ID" value="NZ_WWCW01000019.1"/>
</dbReference>
<dbReference type="CDD" id="cd00118">
    <property type="entry name" value="LysM"/>
    <property type="match status" value="1"/>
</dbReference>
<reference evidence="7 8" key="1">
    <citation type="submission" date="2020-01" db="EMBL/GenBank/DDBJ databases">
        <title>Novel species isolated from a subtropical stream in China.</title>
        <authorList>
            <person name="Lu H."/>
        </authorList>
    </citation>
    <scope>NUCLEOTIDE SEQUENCE [LARGE SCALE GENOMIC DNA]</scope>
    <source>
        <strain evidence="7 8">FT82W</strain>
    </source>
</reference>
<dbReference type="NCBIfam" id="TIGR02594">
    <property type="entry name" value="TIGR02594 family protein"/>
    <property type="match status" value="1"/>
</dbReference>
<keyword evidence="2" id="KW-0081">Bacteriolytic enzyme</keyword>